<keyword evidence="2" id="KW-1003">Cell membrane</keyword>
<dbReference type="InterPro" id="IPR000337">
    <property type="entry name" value="GPCR_3"/>
</dbReference>
<evidence type="ECO:0000313" key="15">
    <source>
        <dbReference type="Proteomes" id="UP000694397"/>
    </source>
</evidence>
<comment type="subcellular location">
    <subcellularLocation>
        <location evidence="1">Cell membrane</location>
        <topology evidence="1">Multi-pass membrane protein</topology>
    </subcellularLocation>
</comment>
<dbReference type="Gene3D" id="2.10.50.30">
    <property type="entry name" value="GPCR, family 3, nine cysteines domain"/>
    <property type="match status" value="1"/>
</dbReference>
<accession>A0A8C9QYF2</accession>
<evidence type="ECO:0000256" key="10">
    <source>
        <dbReference type="ARBA" id="ARBA00023224"/>
    </source>
</evidence>
<dbReference type="GO" id="GO:0005886">
    <property type="term" value="C:plasma membrane"/>
    <property type="evidence" value="ECO:0007669"/>
    <property type="project" value="UniProtKB-SubCell"/>
</dbReference>
<dbReference type="Pfam" id="PF07562">
    <property type="entry name" value="NCD3G"/>
    <property type="match status" value="1"/>
</dbReference>
<dbReference type="PROSITE" id="PS00980">
    <property type="entry name" value="G_PROTEIN_RECEP_F3_2"/>
    <property type="match status" value="1"/>
</dbReference>
<evidence type="ECO:0000256" key="12">
    <source>
        <dbReference type="SAM" id="Phobius"/>
    </source>
</evidence>
<name>A0A8C9QYF2_SCLFO</name>
<dbReference type="InterPro" id="IPR028082">
    <property type="entry name" value="Peripla_BP_I"/>
</dbReference>
<dbReference type="GO" id="GO:0050909">
    <property type="term" value="P:sensory perception of taste"/>
    <property type="evidence" value="ECO:0007669"/>
    <property type="project" value="UniProtKB-ARBA"/>
</dbReference>
<dbReference type="InterPro" id="IPR017978">
    <property type="entry name" value="GPCR_3_C"/>
</dbReference>
<proteinExistence type="inferred from homology"/>
<feature type="transmembrane region" description="Helical" evidence="12">
    <location>
        <begin position="551"/>
        <end position="571"/>
    </location>
</feature>
<reference evidence="14" key="2">
    <citation type="submission" date="2025-08" db="UniProtKB">
        <authorList>
            <consortium name="Ensembl"/>
        </authorList>
    </citation>
    <scope>IDENTIFICATION</scope>
</reference>
<evidence type="ECO:0000256" key="5">
    <source>
        <dbReference type="ARBA" id="ARBA00022989"/>
    </source>
</evidence>
<dbReference type="OrthoDB" id="5984008at2759"/>
<evidence type="ECO:0000259" key="13">
    <source>
        <dbReference type="PROSITE" id="PS50259"/>
    </source>
</evidence>
<keyword evidence="10" id="KW-0807">Transducer</keyword>
<dbReference type="InterPro" id="IPR017979">
    <property type="entry name" value="GPCR_3_CS"/>
</dbReference>
<dbReference type="Gene3D" id="3.40.50.2300">
    <property type="match status" value="2"/>
</dbReference>
<dbReference type="SUPFAM" id="SSF53822">
    <property type="entry name" value="Periplasmic binding protein-like I"/>
    <property type="match status" value="1"/>
</dbReference>
<evidence type="ECO:0000256" key="3">
    <source>
        <dbReference type="ARBA" id="ARBA00022692"/>
    </source>
</evidence>
<feature type="transmembrane region" description="Helical" evidence="12">
    <location>
        <begin position="630"/>
        <end position="652"/>
    </location>
</feature>
<evidence type="ECO:0000256" key="6">
    <source>
        <dbReference type="ARBA" id="ARBA00023040"/>
    </source>
</evidence>
<dbReference type="GO" id="GO:0004930">
    <property type="term" value="F:G protein-coupled receptor activity"/>
    <property type="evidence" value="ECO:0007669"/>
    <property type="project" value="UniProtKB-KW"/>
</dbReference>
<reference evidence="14 15" key="1">
    <citation type="submission" date="2019-04" db="EMBL/GenBank/DDBJ databases">
        <authorList>
            <consortium name="Wellcome Sanger Institute Data Sharing"/>
        </authorList>
    </citation>
    <scope>NUCLEOTIDE SEQUENCE [LARGE SCALE GENOMIC DNA]</scope>
</reference>
<dbReference type="PANTHER" id="PTHR24061:SF506">
    <property type="entry name" value="G-PROTEIN COUPLED RECEPTOR FAMILY C GROUP 6 MEMBER A-LIKE PRECURSOR"/>
    <property type="match status" value="1"/>
</dbReference>
<dbReference type="InterPro" id="IPR001828">
    <property type="entry name" value="ANF_lig-bd_rcpt"/>
</dbReference>
<dbReference type="Proteomes" id="UP000694397">
    <property type="component" value="Chromosome 15"/>
</dbReference>
<feature type="transmembrane region" description="Helical" evidence="12">
    <location>
        <begin position="484"/>
        <end position="505"/>
    </location>
</feature>
<feature type="domain" description="G-protein coupled receptors family 3 profile" evidence="13">
    <location>
        <begin position="447"/>
        <end position="701"/>
    </location>
</feature>
<comment type="similarity">
    <text evidence="11">Belongs to the G-protein coupled receptor 3 family. TAS1R subfamily.</text>
</comment>
<feature type="transmembrane region" description="Helical" evidence="12">
    <location>
        <begin position="517"/>
        <end position="539"/>
    </location>
</feature>
<evidence type="ECO:0000256" key="2">
    <source>
        <dbReference type="ARBA" id="ARBA00022475"/>
    </source>
</evidence>
<dbReference type="InterPro" id="IPR011500">
    <property type="entry name" value="GPCR_3_9-Cys_dom"/>
</dbReference>
<evidence type="ECO:0000256" key="4">
    <source>
        <dbReference type="ARBA" id="ARBA00022729"/>
    </source>
</evidence>
<organism evidence="14 15">
    <name type="scientific">Scleropages formosus</name>
    <name type="common">Asian bonytongue</name>
    <name type="synonym">Osteoglossum formosum</name>
    <dbReference type="NCBI Taxonomy" id="113540"/>
    <lineage>
        <taxon>Eukaryota</taxon>
        <taxon>Metazoa</taxon>
        <taxon>Chordata</taxon>
        <taxon>Craniata</taxon>
        <taxon>Vertebrata</taxon>
        <taxon>Euteleostomi</taxon>
        <taxon>Actinopterygii</taxon>
        <taxon>Neopterygii</taxon>
        <taxon>Teleostei</taxon>
        <taxon>Osteoglossocephala</taxon>
        <taxon>Osteoglossomorpha</taxon>
        <taxon>Osteoglossiformes</taxon>
        <taxon>Osteoglossidae</taxon>
        <taxon>Scleropages</taxon>
    </lineage>
</organism>
<dbReference type="Pfam" id="PF00003">
    <property type="entry name" value="7tm_3"/>
    <property type="match status" value="1"/>
</dbReference>
<dbReference type="AlphaFoldDB" id="A0A8C9QYF2"/>
<dbReference type="FunFam" id="3.40.50.2300:FF:000016">
    <property type="entry name" value="Taste 1 receptor member 2"/>
    <property type="match status" value="1"/>
</dbReference>
<keyword evidence="15" id="KW-1185">Reference proteome</keyword>
<dbReference type="PANTHER" id="PTHR24061">
    <property type="entry name" value="CALCIUM-SENSING RECEPTOR-RELATED"/>
    <property type="match status" value="1"/>
</dbReference>
<evidence type="ECO:0000256" key="1">
    <source>
        <dbReference type="ARBA" id="ARBA00004651"/>
    </source>
</evidence>
<reference evidence="14" key="3">
    <citation type="submission" date="2025-09" db="UniProtKB">
        <authorList>
            <consortium name="Ensembl"/>
        </authorList>
    </citation>
    <scope>IDENTIFICATION</scope>
</reference>
<dbReference type="GeneTree" id="ENSGT00940000166171"/>
<evidence type="ECO:0000313" key="14">
    <source>
        <dbReference type="Ensembl" id="ENSSFOP00015007049.2"/>
    </source>
</evidence>
<feature type="transmembrane region" description="Helical" evidence="12">
    <location>
        <begin position="447"/>
        <end position="472"/>
    </location>
</feature>
<keyword evidence="7 12" id="KW-0472">Membrane</keyword>
<dbReference type="PRINTS" id="PR00248">
    <property type="entry name" value="GPCRMGR"/>
</dbReference>
<dbReference type="SUPFAM" id="SSF57586">
    <property type="entry name" value="TNF receptor-like"/>
    <property type="match status" value="1"/>
</dbReference>
<dbReference type="PROSITE" id="PS50259">
    <property type="entry name" value="G_PROTEIN_RECEP_F3_4"/>
    <property type="match status" value="1"/>
</dbReference>
<evidence type="ECO:0000256" key="9">
    <source>
        <dbReference type="ARBA" id="ARBA00023180"/>
    </source>
</evidence>
<keyword evidence="8" id="KW-0675">Receptor</keyword>
<dbReference type="InterPro" id="IPR038550">
    <property type="entry name" value="GPCR_3_9-Cys_sf"/>
</dbReference>
<dbReference type="FunFam" id="2.10.50.30:FF:000004">
    <property type="entry name" value="Taste receptor type 1 member 3-like protein"/>
    <property type="match status" value="1"/>
</dbReference>
<dbReference type="InterPro" id="IPR000068">
    <property type="entry name" value="GPCR_3_Ca_sens_rcpt-rel"/>
</dbReference>
<keyword evidence="4" id="KW-0732">Signal</keyword>
<evidence type="ECO:0000256" key="11">
    <source>
        <dbReference type="ARBA" id="ARBA00038492"/>
    </source>
</evidence>
<sequence length="740" mass="83990">VYITGTTLNTYFHVIFLSFILQSFVQASAVIYTIDVINDSGFLPGVRLGYIVCDDCSYPIKALQVLQYLLSDPLNTECSNSSNPLVKAVVGARFSEVSITVARFLGLYMVPEISTSSSADILDDKLRFPSFLRIIPSDVYQTQAIAKFMSFFDWDWVGVVYGDDDYGRSALQSFLMDAGKAKVCVAYQEVVPHYLNNANTDQRIKEVAETIRSSTAQVVLVILKEELVRQLFEEIIRTNSSRIWIASDAWSLAQPLTRIPGINNVGEIFGFSFAIGQNPGFSEFLQNLQPGPGAVNHFIEEYKNLRFEYPQQANDDFLIQSVYLNVTFGERLTVWAIAHALRNLLQCNGTHCPGEKNFPPWMVRRYGMNIYIYSFKSKCSTPCPAGKFMKISNVSCCFICTPCDAGTFSNVSNMANCLPCPNNTWSRKGWDQCTLKNENFFGWNEPYAIVLLTFVSLGTLLLLVVFTIFLLNRHSPIVQIAREKLYYTMMASLLVSFGSVVLFMGEPNVHICRARQTMYGLSFTLCVSCILVKALHTFVNSSSFDRNLKPIAIIVVFTTVQVLICTFWLVFDSPRVETIPLDQNMIIWLQCNEGQGVGFGIMLSYIGLLAFICIWVAFKGRKVPHRFNETGYIIFSMVIYLLVWICFIPIYVTKNEHRSDVQASAILVSNYGIIFSHFLPKCYMILCKKNETTRDIMPNQSSEFSSSRDMNTTPKKRPLKVLQFKDNIQSFEKVYIKRYF</sequence>
<keyword evidence="3 12" id="KW-0812">Transmembrane</keyword>
<dbReference type="Ensembl" id="ENSSFOT00015007158.2">
    <property type="protein sequence ID" value="ENSSFOP00015007049.2"/>
    <property type="gene ID" value="ENSSFOG00015004654.2"/>
</dbReference>
<dbReference type="Pfam" id="PF01094">
    <property type="entry name" value="ANF_receptor"/>
    <property type="match status" value="1"/>
</dbReference>
<keyword evidence="9" id="KW-0325">Glycoprotein</keyword>
<keyword evidence="6" id="KW-0297">G-protein coupled receptor</keyword>
<evidence type="ECO:0000256" key="8">
    <source>
        <dbReference type="ARBA" id="ARBA00023170"/>
    </source>
</evidence>
<evidence type="ECO:0000256" key="7">
    <source>
        <dbReference type="ARBA" id="ARBA00023136"/>
    </source>
</evidence>
<protein>
    <submittedName>
        <fullName evidence="14">Olfactory receptor C family, b1</fullName>
    </submittedName>
</protein>
<feature type="transmembrane region" description="Helical" evidence="12">
    <location>
        <begin position="597"/>
        <end position="618"/>
    </location>
</feature>
<feature type="transmembrane region" description="Helical" evidence="12">
    <location>
        <begin position="664"/>
        <end position="686"/>
    </location>
</feature>
<keyword evidence="5 12" id="KW-1133">Transmembrane helix</keyword>